<gene>
    <name evidence="1" type="ORF">L1F29_14235</name>
</gene>
<dbReference type="EMBL" id="CP091430">
    <property type="protein sequence ID" value="UVI32916.1"/>
    <property type="molecule type" value="Genomic_DNA"/>
</dbReference>
<name>A0ABY5SG08_9BACL</name>
<accession>A0ABY5SG08</accession>
<keyword evidence="2" id="KW-1185">Reference proteome</keyword>
<evidence type="ECO:0000313" key="1">
    <source>
        <dbReference type="EMBL" id="UVI32916.1"/>
    </source>
</evidence>
<dbReference type="RefSeq" id="WP_258388967.1">
    <property type="nucleotide sequence ID" value="NZ_CP091430.1"/>
</dbReference>
<sequence length="57" mass="6531">MRRIRSAIGISSIPCRAHRSEIVKIEIRHRAVGGNQAWAEKYFTVRAVKQRGRIENG</sequence>
<evidence type="ECO:0000313" key="2">
    <source>
        <dbReference type="Proteomes" id="UP001057877"/>
    </source>
</evidence>
<dbReference type="Proteomes" id="UP001057877">
    <property type="component" value="Chromosome"/>
</dbReference>
<proteinExistence type="predicted"/>
<organism evidence="1 2">
    <name type="scientific">Paenibacillus spongiae</name>
    <dbReference type="NCBI Taxonomy" id="2909671"/>
    <lineage>
        <taxon>Bacteria</taxon>
        <taxon>Bacillati</taxon>
        <taxon>Bacillota</taxon>
        <taxon>Bacilli</taxon>
        <taxon>Bacillales</taxon>
        <taxon>Paenibacillaceae</taxon>
        <taxon>Paenibacillus</taxon>
    </lineage>
</organism>
<protein>
    <submittedName>
        <fullName evidence="1">Uncharacterized protein</fullName>
    </submittedName>
</protein>
<reference evidence="1" key="1">
    <citation type="submission" date="2022-01" db="EMBL/GenBank/DDBJ databases">
        <title>Paenibacillus spongiae sp. nov., isolated from marine sponge.</title>
        <authorList>
            <person name="Li Z."/>
            <person name="Zhang M."/>
        </authorList>
    </citation>
    <scope>NUCLEOTIDE SEQUENCE</scope>
    <source>
        <strain evidence="1">PHS-Z3</strain>
    </source>
</reference>